<evidence type="ECO:0000256" key="2">
    <source>
        <dbReference type="ARBA" id="ARBA00023015"/>
    </source>
</evidence>
<dbReference type="NCBIfam" id="TIGR02937">
    <property type="entry name" value="sigma70-ECF"/>
    <property type="match status" value="1"/>
</dbReference>
<dbReference type="Gene3D" id="1.10.1740.10">
    <property type="match status" value="1"/>
</dbReference>
<gene>
    <name evidence="6" type="ORF">P0Y49_17485</name>
</gene>
<organism evidence="6 7">
    <name type="scientific">Candidatus Pedobacter colombiensis</name>
    <dbReference type="NCBI Taxonomy" id="3121371"/>
    <lineage>
        <taxon>Bacteria</taxon>
        <taxon>Pseudomonadati</taxon>
        <taxon>Bacteroidota</taxon>
        <taxon>Sphingobacteriia</taxon>
        <taxon>Sphingobacteriales</taxon>
        <taxon>Sphingobacteriaceae</taxon>
        <taxon>Pedobacter</taxon>
    </lineage>
</organism>
<dbReference type="InterPro" id="IPR036388">
    <property type="entry name" value="WH-like_DNA-bd_sf"/>
</dbReference>
<evidence type="ECO:0000313" key="7">
    <source>
        <dbReference type="Proteomes" id="UP001214530"/>
    </source>
</evidence>
<dbReference type="PANTHER" id="PTHR43133:SF46">
    <property type="entry name" value="RNA POLYMERASE SIGMA-70 FACTOR ECF SUBFAMILY"/>
    <property type="match status" value="1"/>
</dbReference>
<dbReference type="GO" id="GO:0003677">
    <property type="term" value="F:DNA binding"/>
    <property type="evidence" value="ECO:0007669"/>
    <property type="project" value="InterPro"/>
</dbReference>
<name>A0AAJ6B5X4_9SPHI</name>
<dbReference type="InterPro" id="IPR013324">
    <property type="entry name" value="RNA_pol_sigma_r3/r4-like"/>
</dbReference>
<dbReference type="GO" id="GO:0006352">
    <property type="term" value="P:DNA-templated transcription initiation"/>
    <property type="evidence" value="ECO:0007669"/>
    <property type="project" value="InterPro"/>
</dbReference>
<dbReference type="AlphaFoldDB" id="A0AAJ6B5X4"/>
<evidence type="ECO:0000256" key="3">
    <source>
        <dbReference type="ARBA" id="ARBA00023082"/>
    </source>
</evidence>
<dbReference type="Pfam" id="PF08281">
    <property type="entry name" value="Sigma70_r4_2"/>
    <property type="match status" value="1"/>
</dbReference>
<reference evidence="6" key="1">
    <citation type="submission" date="2023-03" db="EMBL/GenBank/DDBJ databases">
        <title>Andean soil-derived lignocellulolytic bacterial consortium as a source of novel taxa and putative plastic-active enzymes.</title>
        <authorList>
            <person name="Diaz-Garcia L."/>
            <person name="Chuvochina M."/>
            <person name="Feuerriegel G."/>
            <person name="Bunk B."/>
            <person name="Sproer C."/>
            <person name="Streit W.R."/>
            <person name="Rodriguez L.M."/>
            <person name="Overmann J."/>
            <person name="Jimenez D.J."/>
        </authorList>
    </citation>
    <scope>NUCLEOTIDE SEQUENCE</scope>
    <source>
        <strain evidence="6">MAG 3858</strain>
    </source>
</reference>
<evidence type="ECO:0000259" key="5">
    <source>
        <dbReference type="Pfam" id="PF08281"/>
    </source>
</evidence>
<keyword evidence="2" id="KW-0805">Transcription regulation</keyword>
<proteinExistence type="inferred from homology"/>
<sequence length="194" mass="22696">MVSYGSYADTQLINLVKAGDETAFDEAYKRYWKKLYSEAYKRLRSAELCEEVIQDVFADFWVKREEKQIIELFPYLLTAVRYQVYMLYKKGRSMPVFEEPLEYMAQESLQADSLFCEKELKASIEAWLTLQPEKRREIFKMRFMQDLTTREISEILGVSQKTVQNQLLTATASLRASLGKIVTISAIMMAFKVN</sequence>
<dbReference type="SUPFAM" id="SSF88659">
    <property type="entry name" value="Sigma3 and sigma4 domains of RNA polymerase sigma factors"/>
    <property type="match status" value="1"/>
</dbReference>
<evidence type="ECO:0000256" key="4">
    <source>
        <dbReference type="ARBA" id="ARBA00023163"/>
    </source>
</evidence>
<dbReference type="InterPro" id="IPR039425">
    <property type="entry name" value="RNA_pol_sigma-70-like"/>
</dbReference>
<keyword evidence="3" id="KW-0731">Sigma factor</keyword>
<comment type="similarity">
    <text evidence="1">Belongs to the sigma-70 factor family. ECF subfamily.</text>
</comment>
<dbReference type="InterPro" id="IPR014284">
    <property type="entry name" value="RNA_pol_sigma-70_dom"/>
</dbReference>
<keyword evidence="4" id="KW-0804">Transcription</keyword>
<dbReference type="Proteomes" id="UP001214530">
    <property type="component" value="Chromosome"/>
</dbReference>
<dbReference type="PANTHER" id="PTHR43133">
    <property type="entry name" value="RNA POLYMERASE ECF-TYPE SIGMA FACTO"/>
    <property type="match status" value="1"/>
</dbReference>
<evidence type="ECO:0000313" key="6">
    <source>
        <dbReference type="EMBL" id="WEK18585.1"/>
    </source>
</evidence>
<dbReference type="SUPFAM" id="SSF88946">
    <property type="entry name" value="Sigma2 domain of RNA polymerase sigma factors"/>
    <property type="match status" value="1"/>
</dbReference>
<dbReference type="GO" id="GO:0016987">
    <property type="term" value="F:sigma factor activity"/>
    <property type="evidence" value="ECO:0007669"/>
    <property type="project" value="UniProtKB-KW"/>
</dbReference>
<dbReference type="InterPro" id="IPR013249">
    <property type="entry name" value="RNA_pol_sigma70_r4_t2"/>
</dbReference>
<dbReference type="Gene3D" id="1.10.10.10">
    <property type="entry name" value="Winged helix-like DNA-binding domain superfamily/Winged helix DNA-binding domain"/>
    <property type="match status" value="1"/>
</dbReference>
<feature type="domain" description="RNA polymerase sigma factor 70 region 4 type 2" evidence="5">
    <location>
        <begin position="132"/>
        <end position="167"/>
    </location>
</feature>
<dbReference type="EMBL" id="CP119313">
    <property type="protein sequence ID" value="WEK18585.1"/>
    <property type="molecule type" value="Genomic_DNA"/>
</dbReference>
<protein>
    <submittedName>
        <fullName evidence="6">Sigma-70 family RNA polymerase sigma factor</fullName>
    </submittedName>
</protein>
<evidence type="ECO:0000256" key="1">
    <source>
        <dbReference type="ARBA" id="ARBA00010641"/>
    </source>
</evidence>
<accession>A0AAJ6B5X4</accession>
<dbReference type="InterPro" id="IPR013325">
    <property type="entry name" value="RNA_pol_sigma_r2"/>
</dbReference>